<feature type="region of interest" description="Disordered" evidence="2">
    <location>
        <begin position="288"/>
        <end position="374"/>
    </location>
</feature>
<feature type="transmembrane region" description="Helical" evidence="3">
    <location>
        <begin position="231"/>
        <end position="252"/>
    </location>
</feature>
<comment type="caution">
    <text evidence="5">The sequence shown here is derived from an EMBL/GenBank/DDBJ whole genome shotgun (WGS) entry which is preliminary data.</text>
</comment>
<name>A0ABV1FLZ1_9FIRM</name>
<feature type="coiled-coil region" evidence="1">
    <location>
        <begin position="258"/>
        <end position="285"/>
    </location>
</feature>
<proteinExistence type="predicted"/>
<dbReference type="Gene3D" id="3.10.350.10">
    <property type="entry name" value="LysM domain"/>
    <property type="match status" value="1"/>
</dbReference>
<evidence type="ECO:0000259" key="4">
    <source>
        <dbReference type="PROSITE" id="PS51782"/>
    </source>
</evidence>
<keyword evidence="1" id="KW-0175">Coiled coil</keyword>
<evidence type="ECO:0000256" key="2">
    <source>
        <dbReference type="SAM" id="MobiDB-lite"/>
    </source>
</evidence>
<keyword evidence="3" id="KW-0472">Membrane</keyword>
<feature type="domain" description="LysM" evidence="4">
    <location>
        <begin position="371"/>
        <end position="418"/>
    </location>
</feature>
<feature type="compositionally biased region" description="Low complexity" evidence="2">
    <location>
        <begin position="355"/>
        <end position="370"/>
    </location>
</feature>
<evidence type="ECO:0000313" key="6">
    <source>
        <dbReference type="Proteomes" id="UP001438008"/>
    </source>
</evidence>
<organism evidence="5 6">
    <name type="scientific">Laedolimicola intestinihominis</name>
    <dbReference type="NCBI Taxonomy" id="3133166"/>
    <lineage>
        <taxon>Bacteria</taxon>
        <taxon>Bacillati</taxon>
        <taxon>Bacillota</taxon>
        <taxon>Clostridia</taxon>
        <taxon>Lachnospirales</taxon>
        <taxon>Lachnospiraceae</taxon>
        <taxon>Laedolimicola</taxon>
    </lineage>
</organism>
<dbReference type="InterPro" id="IPR036779">
    <property type="entry name" value="LysM_dom_sf"/>
</dbReference>
<evidence type="ECO:0000256" key="3">
    <source>
        <dbReference type="SAM" id="Phobius"/>
    </source>
</evidence>
<dbReference type="SMART" id="SM00257">
    <property type="entry name" value="LysM"/>
    <property type="match status" value="1"/>
</dbReference>
<protein>
    <submittedName>
        <fullName evidence="5">LysM peptidoglycan-binding domain-containing protein</fullName>
    </submittedName>
</protein>
<dbReference type="Proteomes" id="UP001438008">
    <property type="component" value="Unassembled WGS sequence"/>
</dbReference>
<evidence type="ECO:0000256" key="1">
    <source>
        <dbReference type="SAM" id="Coils"/>
    </source>
</evidence>
<sequence>MIEFVYRENAKETGPERKIELPKNVRQIGDPEDRRKIYIEDYVITYLRRLAGEETLNSRVAILLGHTEQMDGLPYLFIRGAVGLKKLEYTENGIPFTDEIWAEVYGAMKEYFADLDILGWYLSLPGYPMELGPELLKIHVNYFGGVDKVLLVSDSSDEAADFFAYENGKLTRQRGYTIFYERNEAMQRYMIETGDGESIDEKEHFEDRAIKSFRTIVQEKREASGQKRVMTFLYMASTFLVMVVLVIGITLINNYEKMTGLETALRELTDSLEQQDTELKAAYADLGQAEDGTAQDGTAAEENRVGTTVEDAESDGKTAAPEQADSADLAEATEEADNAADSQEQGNTQAESADDTAAAPATSEAVTSTPESYTVRKGDTLLKISRQIYGRDDEIDAICSLNGIEDSDRILEGQKLLLP</sequence>
<dbReference type="CDD" id="cd00118">
    <property type="entry name" value="LysM"/>
    <property type="match status" value="1"/>
</dbReference>
<accession>A0ABV1FLZ1</accession>
<gene>
    <name evidence="5" type="ORF">WMO29_16460</name>
</gene>
<dbReference type="RefSeq" id="WP_349165532.1">
    <property type="nucleotide sequence ID" value="NZ_JBBMFE010000027.1"/>
</dbReference>
<dbReference type="PROSITE" id="PS51782">
    <property type="entry name" value="LYSM"/>
    <property type="match status" value="1"/>
</dbReference>
<dbReference type="Pfam" id="PF01476">
    <property type="entry name" value="LysM"/>
    <property type="match status" value="1"/>
</dbReference>
<keyword evidence="3" id="KW-0812">Transmembrane</keyword>
<dbReference type="SUPFAM" id="SSF54106">
    <property type="entry name" value="LysM domain"/>
    <property type="match status" value="1"/>
</dbReference>
<evidence type="ECO:0000313" key="5">
    <source>
        <dbReference type="EMBL" id="MEQ2474061.1"/>
    </source>
</evidence>
<dbReference type="InterPro" id="IPR018392">
    <property type="entry name" value="LysM"/>
</dbReference>
<dbReference type="InterPro" id="IPR052196">
    <property type="entry name" value="Bact_Kbp"/>
</dbReference>
<dbReference type="PANTHER" id="PTHR34700:SF4">
    <property type="entry name" value="PHAGE-LIKE ELEMENT PBSX PROTEIN XKDP"/>
    <property type="match status" value="1"/>
</dbReference>
<keyword evidence="6" id="KW-1185">Reference proteome</keyword>
<keyword evidence="3" id="KW-1133">Transmembrane helix</keyword>
<dbReference type="PANTHER" id="PTHR34700">
    <property type="entry name" value="POTASSIUM BINDING PROTEIN KBP"/>
    <property type="match status" value="1"/>
</dbReference>
<dbReference type="EMBL" id="JBBMFE010000027">
    <property type="protein sequence ID" value="MEQ2474061.1"/>
    <property type="molecule type" value="Genomic_DNA"/>
</dbReference>
<reference evidence="5 6" key="1">
    <citation type="submission" date="2024-03" db="EMBL/GenBank/DDBJ databases">
        <title>Human intestinal bacterial collection.</title>
        <authorList>
            <person name="Pauvert C."/>
            <person name="Hitch T.C.A."/>
            <person name="Clavel T."/>
        </authorList>
    </citation>
    <scope>NUCLEOTIDE SEQUENCE [LARGE SCALE GENOMIC DNA]</scope>
    <source>
        <strain evidence="5 6">CLA-AA-H132</strain>
    </source>
</reference>